<dbReference type="AlphaFoldDB" id="A0A9I9EIR7"/>
<name>A0A9I9EIR7_CUCME</name>
<sequence>MVLVKFEAVLSKTDFDGLCVRGTCGENVQYCEDEMRLERVVGFRTDLILCITLNRRTGFGLGNMLSIVMTINDKRSKIDLFGTARNVPSSQLSTPDVPPPEWIPDNISVIAAKVDRFLLRYRRSEFVSLISLPSFPHGIQLFQIQITALIRFRLFL</sequence>
<dbReference type="EnsemblPlants" id="MELO3C033982.2.1">
    <property type="protein sequence ID" value="MELO3C033982.2.1"/>
    <property type="gene ID" value="MELO3C033982.2"/>
</dbReference>
<evidence type="ECO:0000313" key="1">
    <source>
        <dbReference type="EnsemblPlants" id="MELO3C033982.2.1"/>
    </source>
</evidence>
<organism evidence="1">
    <name type="scientific">Cucumis melo</name>
    <name type="common">Muskmelon</name>
    <dbReference type="NCBI Taxonomy" id="3656"/>
    <lineage>
        <taxon>Eukaryota</taxon>
        <taxon>Viridiplantae</taxon>
        <taxon>Streptophyta</taxon>
        <taxon>Embryophyta</taxon>
        <taxon>Tracheophyta</taxon>
        <taxon>Spermatophyta</taxon>
        <taxon>Magnoliopsida</taxon>
        <taxon>eudicotyledons</taxon>
        <taxon>Gunneridae</taxon>
        <taxon>Pentapetalae</taxon>
        <taxon>rosids</taxon>
        <taxon>fabids</taxon>
        <taxon>Cucurbitales</taxon>
        <taxon>Cucurbitaceae</taxon>
        <taxon>Benincaseae</taxon>
        <taxon>Cucumis</taxon>
    </lineage>
</organism>
<accession>A0A9I9EIR7</accession>
<proteinExistence type="predicted"/>
<dbReference type="Gramene" id="MELO3C033982.2.1">
    <property type="protein sequence ID" value="MELO3C033982.2.1"/>
    <property type="gene ID" value="MELO3C033982.2"/>
</dbReference>
<protein>
    <submittedName>
        <fullName evidence="1">Uncharacterized protein</fullName>
    </submittedName>
</protein>
<reference evidence="1" key="1">
    <citation type="submission" date="2023-03" db="UniProtKB">
        <authorList>
            <consortium name="EnsemblPlants"/>
        </authorList>
    </citation>
    <scope>IDENTIFICATION</scope>
</reference>